<feature type="domain" description="GGDEF" evidence="4">
    <location>
        <begin position="534"/>
        <end position="671"/>
    </location>
</feature>
<reference evidence="5" key="1">
    <citation type="submission" date="2019-02" db="EMBL/GenBank/DDBJ databases">
        <authorList>
            <person name="Li S.-H."/>
        </authorList>
    </citation>
    <scope>NUCLEOTIDE SEQUENCE</scope>
    <source>
        <strain evidence="5">IMCC14734</strain>
    </source>
</reference>
<dbReference type="SUPFAM" id="SSF141868">
    <property type="entry name" value="EAL domain-like"/>
    <property type="match status" value="1"/>
</dbReference>
<dbReference type="PROSITE" id="PS50887">
    <property type="entry name" value="GGDEF"/>
    <property type="match status" value="1"/>
</dbReference>
<dbReference type="InterPro" id="IPR000160">
    <property type="entry name" value="GGDEF_dom"/>
</dbReference>
<dbReference type="PANTHER" id="PTHR44757">
    <property type="entry name" value="DIGUANYLATE CYCLASE DGCP"/>
    <property type="match status" value="1"/>
</dbReference>
<proteinExistence type="predicted"/>
<dbReference type="PROSITE" id="PS50883">
    <property type="entry name" value="EAL"/>
    <property type="match status" value="1"/>
</dbReference>
<dbReference type="CDD" id="cd06225">
    <property type="entry name" value="HAMP"/>
    <property type="match status" value="1"/>
</dbReference>
<dbReference type="Gene3D" id="3.30.70.270">
    <property type="match status" value="1"/>
</dbReference>
<dbReference type="InterPro" id="IPR003660">
    <property type="entry name" value="HAMP_dom"/>
</dbReference>
<dbReference type="Pfam" id="PF00563">
    <property type="entry name" value="EAL"/>
    <property type="match status" value="1"/>
</dbReference>
<feature type="transmembrane region" description="Helical" evidence="1">
    <location>
        <begin position="269"/>
        <end position="288"/>
    </location>
</feature>
<dbReference type="Gene3D" id="6.10.340.10">
    <property type="match status" value="1"/>
</dbReference>
<keyword evidence="1" id="KW-0472">Membrane</keyword>
<sequence length="946" mass="104988">MSALPLTTNYLSRTIVNRVNTKPAYNSPNNSRITRQLFSIFFLFALLPVSILSYVALETTAAASRNQSTQALEDKTKTLSYLVLNRLVFAEKTLGLATTAEETPDNRAKSAWVGLDYNSFQMTPQQQQQLALGGYVVSATTLANPALKLIRAIEPERLEAGFQMVPLTETLILGEEESRNLSIDSCVFTEHGLPLFSSHQQLCAELGETTNALAGHKGMVKFGLAETEYQASFRTLFLQDRYQGPNWKVAVIQKQDDLTSAASLFKSNFLLLALLVILSLSLASILLIRRRMSPLSDIMEGIARVSEQRYDTPVQVTTKDEFNDLATAINGMSHKVSSQLNMLESLAALDQLILTRSGRDTLLQAVIERTRELLAIDAVGILIIEYGEDGEHTTLQTCNTLKQLNKRTVALQNYQQAQLLQEDLWLSKAGGRHDDIFETLPHQITEAHLLPVRNEGGVNVVLLLGYQKREDQGAEHTSVINTYIDRIAVALANSDSEERLFRQAKCDSLTDLPNRLSMLERLNSSINHSERSGQSFALLFIDLDDFKLVNDSLGHIAGDDMITAMATRLKENIRDGDMVARMGGDEFVVISDYFDNGNAAATRMAKLCDKIMKVVDEPMQIHGREIRSGTSIGVAIYPRDGLDANILLRNADAAMYHAKDKGRGNYQFFSESLNTATTKLMELSSELKRALENNEFVLHYQPKYETKSGAIVGAEALIRWQHPERGLLAPGQFIDAAERMGLITAIGDQTMGIAARQIQLWSEQGLNVPRIALNMSAVQVQQEDVVEKLISWQKVFGIPYEKLEIEIVEGVLVKDIDVTSEKLNRIRELGVEVSIDDYGTGYSSLSYIRSLPVDTLKLDRCFITNLCSSKADRAIVSSTILLAHELGLRVIAEGVETLAQLQLLKQLDCDEVQGFYLSKPLSQENLAILLSDRQDGAGICQQVSNS</sequence>
<dbReference type="SUPFAM" id="SSF158472">
    <property type="entry name" value="HAMP domain-like"/>
    <property type="match status" value="1"/>
</dbReference>
<evidence type="ECO:0000256" key="1">
    <source>
        <dbReference type="SAM" id="Phobius"/>
    </source>
</evidence>
<dbReference type="Gene3D" id="3.20.20.450">
    <property type="entry name" value="EAL domain"/>
    <property type="match status" value="1"/>
</dbReference>
<keyword evidence="1" id="KW-1133">Transmembrane helix</keyword>
<name>A0ABT3TJQ6_9GAMM</name>
<feature type="transmembrane region" description="Helical" evidence="1">
    <location>
        <begin position="37"/>
        <end position="57"/>
    </location>
</feature>
<dbReference type="CDD" id="cd01948">
    <property type="entry name" value="EAL"/>
    <property type="match status" value="1"/>
</dbReference>
<feature type="domain" description="EAL" evidence="2">
    <location>
        <begin position="680"/>
        <end position="934"/>
    </location>
</feature>
<evidence type="ECO:0000259" key="2">
    <source>
        <dbReference type="PROSITE" id="PS50883"/>
    </source>
</evidence>
<evidence type="ECO:0000313" key="5">
    <source>
        <dbReference type="EMBL" id="MCX2982521.1"/>
    </source>
</evidence>
<feature type="domain" description="HAMP" evidence="3">
    <location>
        <begin position="289"/>
        <end position="341"/>
    </location>
</feature>
<dbReference type="Pfam" id="PF00990">
    <property type="entry name" value="GGDEF"/>
    <property type="match status" value="1"/>
</dbReference>
<dbReference type="PROSITE" id="PS50885">
    <property type="entry name" value="HAMP"/>
    <property type="match status" value="1"/>
</dbReference>
<dbReference type="InterPro" id="IPR001633">
    <property type="entry name" value="EAL_dom"/>
</dbReference>
<dbReference type="Pfam" id="PF00672">
    <property type="entry name" value="HAMP"/>
    <property type="match status" value="1"/>
</dbReference>
<dbReference type="NCBIfam" id="TIGR00254">
    <property type="entry name" value="GGDEF"/>
    <property type="match status" value="1"/>
</dbReference>
<keyword evidence="1" id="KW-0812">Transmembrane</keyword>
<dbReference type="InterPro" id="IPR035919">
    <property type="entry name" value="EAL_sf"/>
</dbReference>
<dbReference type="SMART" id="SM00267">
    <property type="entry name" value="GGDEF"/>
    <property type="match status" value="1"/>
</dbReference>
<evidence type="ECO:0000259" key="4">
    <source>
        <dbReference type="PROSITE" id="PS50887"/>
    </source>
</evidence>
<gene>
    <name evidence="5" type="ORF">EYC98_16790</name>
</gene>
<dbReference type="InterPro" id="IPR043128">
    <property type="entry name" value="Rev_trsase/Diguanyl_cyclase"/>
</dbReference>
<dbReference type="CDD" id="cd01949">
    <property type="entry name" value="GGDEF"/>
    <property type="match status" value="1"/>
</dbReference>
<protein>
    <submittedName>
        <fullName evidence="5">EAL domain-containing protein</fullName>
    </submittedName>
</protein>
<evidence type="ECO:0000259" key="3">
    <source>
        <dbReference type="PROSITE" id="PS50885"/>
    </source>
</evidence>
<dbReference type="SUPFAM" id="SSF55073">
    <property type="entry name" value="Nucleotide cyclase"/>
    <property type="match status" value="1"/>
</dbReference>
<organism evidence="5 6">
    <name type="scientific">Candidatus Litorirhabdus singularis</name>
    <dbReference type="NCBI Taxonomy" id="2518993"/>
    <lineage>
        <taxon>Bacteria</taxon>
        <taxon>Pseudomonadati</taxon>
        <taxon>Pseudomonadota</taxon>
        <taxon>Gammaproteobacteria</taxon>
        <taxon>Cellvibrionales</taxon>
        <taxon>Halieaceae</taxon>
        <taxon>Candidatus Litorirhabdus</taxon>
    </lineage>
</organism>
<dbReference type="SMART" id="SM00052">
    <property type="entry name" value="EAL"/>
    <property type="match status" value="1"/>
</dbReference>
<dbReference type="EMBL" id="SHNN01000003">
    <property type="protein sequence ID" value="MCX2982521.1"/>
    <property type="molecule type" value="Genomic_DNA"/>
</dbReference>
<dbReference type="PANTHER" id="PTHR44757:SF2">
    <property type="entry name" value="BIOFILM ARCHITECTURE MAINTENANCE PROTEIN MBAA"/>
    <property type="match status" value="1"/>
</dbReference>
<dbReference type="Proteomes" id="UP001143362">
    <property type="component" value="Unassembled WGS sequence"/>
</dbReference>
<keyword evidence="6" id="KW-1185">Reference proteome</keyword>
<accession>A0ABT3TJQ6</accession>
<dbReference type="SMART" id="SM00304">
    <property type="entry name" value="HAMP"/>
    <property type="match status" value="1"/>
</dbReference>
<comment type="caution">
    <text evidence="5">The sequence shown here is derived from an EMBL/GenBank/DDBJ whole genome shotgun (WGS) entry which is preliminary data.</text>
</comment>
<evidence type="ECO:0000313" key="6">
    <source>
        <dbReference type="Proteomes" id="UP001143362"/>
    </source>
</evidence>
<dbReference type="InterPro" id="IPR052155">
    <property type="entry name" value="Biofilm_reg_signaling"/>
</dbReference>
<dbReference type="InterPro" id="IPR029787">
    <property type="entry name" value="Nucleotide_cyclase"/>
</dbReference>